<accession>A0ACB8BCK2</accession>
<reference evidence="1" key="1">
    <citation type="journal article" date="2021" name="New Phytol.">
        <title>Evolutionary innovations through gain and loss of genes in the ectomycorrhizal Boletales.</title>
        <authorList>
            <person name="Wu G."/>
            <person name="Miyauchi S."/>
            <person name="Morin E."/>
            <person name="Kuo A."/>
            <person name="Drula E."/>
            <person name="Varga T."/>
            <person name="Kohler A."/>
            <person name="Feng B."/>
            <person name="Cao Y."/>
            <person name="Lipzen A."/>
            <person name="Daum C."/>
            <person name="Hundley H."/>
            <person name="Pangilinan J."/>
            <person name="Johnson J."/>
            <person name="Barry K."/>
            <person name="LaButti K."/>
            <person name="Ng V."/>
            <person name="Ahrendt S."/>
            <person name="Min B."/>
            <person name="Choi I.G."/>
            <person name="Park H."/>
            <person name="Plett J.M."/>
            <person name="Magnuson J."/>
            <person name="Spatafora J.W."/>
            <person name="Nagy L.G."/>
            <person name="Henrissat B."/>
            <person name="Grigoriev I.V."/>
            <person name="Yang Z.L."/>
            <person name="Xu J."/>
            <person name="Martin F.M."/>
        </authorList>
    </citation>
    <scope>NUCLEOTIDE SEQUENCE</scope>
    <source>
        <strain evidence="1">KUC20120723A-06</strain>
    </source>
</reference>
<dbReference type="Proteomes" id="UP000790709">
    <property type="component" value="Unassembled WGS sequence"/>
</dbReference>
<comment type="caution">
    <text evidence="1">The sequence shown here is derived from an EMBL/GenBank/DDBJ whole genome shotgun (WGS) entry which is preliminary data.</text>
</comment>
<keyword evidence="2" id="KW-1185">Reference proteome</keyword>
<name>A0ACB8BCK2_9AGAM</name>
<gene>
    <name evidence="1" type="ORF">BV22DRAFT_1036564</name>
</gene>
<proteinExistence type="predicted"/>
<protein>
    <submittedName>
        <fullName evidence="1">Uncharacterized protein</fullName>
    </submittedName>
</protein>
<evidence type="ECO:0000313" key="1">
    <source>
        <dbReference type="EMBL" id="KAH7923229.1"/>
    </source>
</evidence>
<dbReference type="EMBL" id="MU266458">
    <property type="protein sequence ID" value="KAH7923229.1"/>
    <property type="molecule type" value="Genomic_DNA"/>
</dbReference>
<sequence>MPNNDIDDAHNILIGQRNMTPMSTTLASLSAELYELPPSQLNLRLRMFWLSLTPSRHCRWRSSFRTRSSGQRAWP</sequence>
<organism evidence="1 2">
    <name type="scientific">Leucogyrophana mollusca</name>
    <dbReference type="NCBI Taxonomy" id="85980"/>
    <lineage>
        <taxon>Eukaryota</taxon>
        <taxon>Fungi</taxon>
        <taxon>Dikarya</taxon>
        <taxon>Basidiomycota</taxon>
        <taxon>Agaricomycotina</taxon>
        <taxon>Agaricomycetes</taxon>
        <taxon>Agaricomycetidae</taxon>
        <taxon>Boletales</taxon>
        <taxon>Boletales incertae sedis</taxon>
        <taxon>Leucogyrophana</taxon>
    </lineage>
</organism>
<evidence type="ECO:0000313" key="2">
    <source>
        <dbReference type="Proteomes" id="UP000790709"/>
    </source>
</evidence>